<dbReference type="PROSITE" id="PS50883">
    <property type="entry name" value="EAL"/>
    <property type="match status" value="1"/>
</dbReference>
<sequence>MSRVATRQLFLVMQKALWFFNSRYCSWYFSMFIKNSLEPGLNDQELIHAITGGRAFRVVLQPQHDLLTGALVGAEALARWDHPQRGEIAPSLFIPALTRLGGEPGLFKQVVRQIQAVLWVLVEADAACPISVNTSVATLSIPGLLRELERSLNESRVSPRLMKIEITEDLAIDDLQSLADELHRMRAQGFGISMDDFGIGTSTLERLTHLPFTELKIDRSFVRRMLHQPAAGAVVRAALELGNTLGMEVVAEGVECAEQIHLLREFGGRVGQGYGLGAPMEVEAFIAYALAAARQQEITPGTRLSRWKG</sequence>
<dbReference type="RefSeq" id="WP_081610127.1">
    <property type="nucleotide sequence ID" value="NZ_AOUH01000016.1"/>
</dbReference>
<dbReference type="Pfam" id="PF00563">
    <property type="entry name" value="EAL"/>
    <property type="match status" value="1"/>
</dbReference>
<name>A0A1D3JXX4_PSEVE</name>
<dbReference type="GO" id="GO:0071111">
    <property type="term" value="F:cyclic-guanylate-specific phosphodiesterase activity"/>
    <property type="evidence" value="ECO:0007669"/>
    <property type="project" value="InterPro"/>
</dbReference>
<dbReference type="PANTHER" id="PTHR33121">
    <property type="entry name" value="CYCLIC DI-GMP PHOSPHODIESTERASE PDEF"/>
    <property type="match status" value="1"/>
</dbReference>
<accession>A0A1D3JXX4</accession>
<dbReference type="Gene3D" id="3.20.20.450">
    <property type="entry name" value="EAL domain"/>
    <property type="match status" value="1"/>
</dbReference>
<dbReference type="CDD" id="cd01948">
    <property type="entry name" value="EAL"/>
    <property type="match status" value="1"/>
</dbReference>
<dbReference type="EMBL" id="LT599583">
    <property type="protein sequence ID" value="SBW80914.1"/>
    <property type="molecule type" value="Genomic_DNA"/>
</dbReference>
<feature type="domain" description="EAL" evidence="1">
    <location>
        <begin position="39"/>
        <end position="293"/>
    </location>
</feature>
<evidence type="ECO:0000313" key="2">
    <source>
        <dbReference type="EMBL" id="SBW80914.1"/>
    </source>
</evidence>
<dbReference type="PANTHER" id="PTHR33121:SF79">
    <property type="entry name" value="CYCLIC DI-GMP PHOSPHODIESTERASE PDED-RELATED"/>
    <property type="match status" value="1"/>
</dbReference>
<organism evidence="2 3">
    <name type="scientific">Pseudomonas veronii 1YdBTEX2</name>
    <dbReference type="NCBI Taxonomy" id="1295141"/>
    <lineage>
        <taxon>Bacteria</taxon>
        <taxon>Pseudomonadati</taxon>
        <taxon>Pseudomonadota</taxon>
        <taxon>Gammaproteobacteria</taxon>
        <taxon>Pseudomonadales</taxon>
        <taxon>Pseudomonadaceae</taxon>
        <taxon>Pseudomonas</taxon>
    </lineage>
</organism>
<evidence type="ECO:0000259" key="1">
    <source>
        <dbReference type="PROSITE" id="PS50883"/>
    </source>
</evidence>
<gene>
    <name evidence="2" type="ORF">PVE_R1G3031</name>
</gene>
<dbReference type="InterPro" id="IPR035919">
    <property type="entry name" value="EAL_sf"/>
</dbReference>
<dbReference type="Proteomes" id="UP000245431">
    <property type="component" value="Chromosome PVE_r1"/>
</dbReference>
<protein>
    <recommendedName>
        <fullName evidence="1">EAL domain-containing protein</fullName>
    </recommendedName>
</protein>
<dbReference type="InterPro" id="IPR050706">
    <property type="entry name" value="Cyclic-di-GMP_PDE-like"/>
</dbReference>
<proteinExistence type="predicted"/>
<evidence type="ECO:0000313" key="3">
    <source>
        <dbReference type="Proteomes" id="UP000245431"/>
    </source>
</evidence>
<dbReference type="InterPro" id="IPR001633">
    <property type="entry name" value="EAL_dom"/>
</dbReference>
<dbReference type="SMART" id="SM00052">
    <property type="entry name" value="EAL"/>
    <property type="match status" value="1"/>
</dbReference>
<dbReference type="AlphaFoldDB" id="A0A1D3JXX4"/>
<dbReference type="SUPFAM" id="SSF141868">
    <property type="entry name" value="EAL domain-like"/>
    <property type="match status" value="1"/>
</dbReference>
<reference evidence="3" key="1">
    <citation type="submission" date="2016-07" db="EMBL/GenBank/DDBJ databases">
        <authorList>
            <person name="Florea S."/>
            <person name="Webb J.S."/>
            <person name="Jaromczyk J."/>
            <person name="Schardl C.L."/>
        </authorList>
    </citation>
    <scope>NUCLEOTIDE SEQUENCE [LARGE SCALE GENOMIC DNA]</scope>
    <source>
        <strain evidence="3">1YdBTEX2</strain>
    </source>
</reference>